<dbReference type="PATRIC" id="fig|304371.9.peg.896"/>
<name>D1YWX0_METPS</name>
<dbReference type="RefSeq" id="WP_012899621.1">
    <property type="nucleotide sequence ID" value="NC_013665.1"/>
</dbReference>
<dbReference type="KEGG" id="mpd:MCP_0870"/>
<organism evidence="3 4">
    <name type="scientific">Methanocella paludicola (strain DSM 17711 / JCM 13418 / NBRC 101707 / SANAE)</name>
    <dbReference type="NCBI Taxonomy" id="304371"/>
    <lineage>
        <taxon>Archaea</taxon>
        <taxon>Methanobacteriati</taxon>
        <taxon>Methanobacteriota</taxon>
        <taxon>Stenosarchaea group</taxon>
        <taxon>Methanomicrobia</taxon>
        <taxon>Methanocellales</taxon>
        <taxon>Methanocellaceae</taxon>
        <taxon>Methanocella</taxon>
    </lineage>
</organism>
<dbReference type="eggNOG" id="arCOG02884">
    <property type="taxonomic scope" value="Archaea"/>
</dbReference>
<feature type="transmembrane region" description="Helical" evidence="1">
    <location>
        <begin position="52"/>
        <end position="72"/>
    </location>
</feature>
<protein>
    <recommendedName>
        <fullName evidence="2">DUF1616 domain-containing protein</fullName>
    </recommendedName>
</protein>
<dbReference type="PIRSF" id="PIRSF018671">
    <property type="entry name" value="UCP018671"/>
    <property type="match status" value="1"/>
</dbReference>
<feature type="transmembrane region" description="Helical" evidence="1">
    <location>
        <begin position="84"/>
        <end position="105"/>
    </location>
</feature>
<sequence length="310" mass="34424">MASKNVDADTIELSIGDFFIGMAADLKLVVLFTVITLAFIYVPIINESIIRSALGLIMVLFIPGYALIAALFPGKKDIDGIERTALSFGLSIAVSPLIGLGLNYTPWGIRLDPIVVCLSIFTFICMLVANKRRHELPVAERFGIDFVGVYHQFRGEVFSEDKTKLDKALTVVLIISILLSIATLAYVIAVPKQGEKFTEFYILGPDGKADNYPTKYTLGDQKPVIVGIVNHEYRNVTYDLVVALNDSATISNIYTEQLTLGDNQTWEKKIDLKPDRVGTNMKMEFLLYADGNKTAPYRECHLWVNATKTT</sequence>
<proteinExistence type="predicted"/>
<dbReference type="Proteomes" id="UP000001882">
    <property type="component" value="Chromosome"/>
</dbReference>
<feature type="transmembrane region" description="Helical" evidence="1">
    <location>
        <begin position="28"/>
        <end position="46"/>
    </location>
</feature>
<dbReference type="InterPro" id="IPR011674">
    <property type="entry name" value="DUF1616"/>
</dbReference>
<keyword evidence="1" id="KW-0812">Transmembrane</keyword>
<reference evidence="4" key="3">
    <citation type="journal article" date="2011" name="PLoS ONE">
        <title>Genome sequence of a mesophilic hydrogenotrophic methanogen Methanocella paludicola, the first cultivated representative of the order Methanocellales.</title>
        <authorList>
            <person name="Sakai S."/>
            <person name="Takaki Y."/>
            <person name="Shimamura S."/>
            <person name="Sekine M."/>
            <person name="Tajima T."/>
            <person name="Kosugi H."/>
            <person name="Ichikawa N."/>
            <person name="Tasumi E."/>
            <person name="Hiraki A.T."/>
            <person name="Shimizu A."/>
            <person name="Kato Y."/>
            <person name="Nishiko R."/>
            <person name="Mori K."/>
            <person name="Fujita N."/>
            <person name="Imachi H."/>
            <person name="Takai K."/>
        </authorList>
    </citation>
    <scope>NUCLEOTIDE SEQUENCE [LARGE SCALE GENOMIC DNA]</scope>
    <source>
        <strain evidence="4">DSM 17711 / JCM 13418 / NBRC 101707 / SANAE</strain>
    </source>
</reference>
<feature type="transmembrane region" description="Helical" evidence="1">
    <location>
        <begin position="168"/>
        <end position="189"/>
    </location>
</feature>
<evidence type="ECO:0000313" key="3">
    <source>
        <dbReference type="EMBL" id="BAI60942.1"/>
    </source>
</evidence>
<keyword evidence="1" id="KW-0472">Membrane</keyword>
<keyword evidence="1" id="KW-1133">Transmembrane helix</keyword>
<dbReference type="EMBL" id="AP011532">
    <property type="protein sequence ID" value="BAI60942.1"/>
    <property type="molecule type" value="Genomic_DNA"/>
</dbReference>
<feature type="transmembrane region" description="Helical" evidence="1">
    <location>
        <begin position="111"/>
        <end position="129"/>
    </location>
</feature>
<accession>D1YWX0</accession>
<evidence type="ECO:0000256" key="1">
    <source>
        <dbReference type="SAM" id="Phobius"/>
    </source>
</evidence>
<dbReference type="InterPro" id="IPR014495">
    <property type="entry name" value="UCP018671"/>
</dbReference>
<reference evidence="3 4" key="2">
    <citation type="journal article" date="2008" name="Int. J. Syst. Evol. Microbiol.">
        <title>Methanocella paludicola gen. nov., sp. nov., a methane-producing archaeon, the first isolate of the lineage 'Rice Cluster I', and proposal of the new archaeal order Methanocellales ord. nov.</title>
        <authorList>
            <person name="Sakai S."/>
            <person name="Imachi H."/>
            <person name="Hanada S."/>
            <person name="Ohashi A."/>
            <person name="Harada H."/>
            <person name="Kamagata Y."/>
        </authorList>
    </citation>
    <scope>NUCLEOTIDE SEQUENCE [LARGE SCALE GENOMIC DNA]</scope>
    <source>
        <strain evidence="4">DSM 17711 / JCM 13418 / NBRC 101707 / SANAE</strain>
    </source>
</reference>
<dbReference type="STRING" id="304371.MCP_0870"/>
<dbReference type="AlphaFoldDB" id="D1YWX0"/>
<reference evidence="3 4" key="1">
    <citation type="journal article" date="2007" name="Appl. Environ. Microbiol.">
        <title>Isolation of key methanogens for global methane emission from rice paddy fields: a novel isolate affiliated with the clone cluster rice cluster I.</title>
        <authorList>
            <person name="Sakai S."/>
            <person name="Imachi H."/>
            <person name="Sekiguchi Y."/>
            <person name="Ohashi A."/>
            <person name="Harada H."/>
            <person name="Kamagata Y."/>
        </authorList>
    </citation>
    <scope>NUCLEOTIDE SEQUENCE [LARGE SCALE GENOMIC DNA]</scope>
    <source>
        <strain evidence="4">DSM 17711 / JCM 13418 / NBRC 101707 / SANAE</strain>
    </source>
</reference>
<dbReference type="GeneID" id="8680901"/>
<evidence type="ECO:0000259" key="2">
    <source>
        <dbReference type="Pfam" id="PF07760"/>
    </source>
</evidence>
<keyword evidence="4" id="KW-1185">Reference proteome</keyword>
<evidence type="ECO:0000313" key="4">
    <source>
        <dbReference type="Proteomes" id="UP000001882"/>
    </source>
</evidence>
<dbReference type="InParanoid" id="D1YWX0"/>
<gene>
    <name evidence="3" type="ordered locus">MCP_0870</name>
</gene>
<dbReference type="Pfam" id="PF07760">
    <property type="entry name" value="DUF1616"/>
    <property type="match status" value="1"/>
</dbReference>
<feature type="domain" description="DUF1616" evidence="2">
    <location>
        <begin position="29"/>
        <end position="305"/>
    </location>
</feature>